<accession>A0A4Q7PKZ7</accession>
<evidence type="ECO:0000313" key="4">
    <source>
        <dbReference type="Proteomes" id="UP000292262"/>
    </source>
</evidence>
<feature type="compositionally biased region" description="Basic residues" evidence="1">
    <location>
        <begin position="163"/>
        <end position="178"/>
    </location>
</feature>
<feature type="domain" description="DUF4296" evidence="2">
    <location>
        <begin position="26"/>
        <end position="108"/>
    </location>
</feature>
<evidence type="ECO:0000256" key="1">
    <source>
        <dbReference type="SAM" id="MobiDB-lite"/>
    </source>
</evidence>
<dbReference type="RefSeq" id="WP_130285467.1">
    <property type="nucleotide sequence ID" value="NZ_SGXE01000001.1"/>
</dbReference>
<keyword evidence="4" id="KW-1185">Reference proteome</keyword>
<gene>
    <name evidence="3" type="ORF">EV197_0865</name>
</gene>
<dbReference type="OrthoDB" id="1525222at2"/>
<dbReference type="AlphaFoldDB" id="A0A4Q7PKZ7"/>
<feature type="compositionally biased region" description="Basic and acidic residues" evidence="1">
    <location>
        <begin position="142"/>
        <end position="151"/>
    </location>
</feature>
<dbReference type="InterPro" id="IPR025381">
    <property type="entry name" value="DUF4296"/>
</dbReference>
<comment type="caution">
    <text evidence="3">The sequence shown here is derived from an EMBL/GenBank/DDBJ whole genome shotgun (WGS) entry which is preliminary data.</text>
</comment>
<evidence type="ECO:0000259" key="2">
    <source>
        <dbReference type="Pfam" id="PF14129"/>
    </source>
</evidence>
<feature type="region of interest" description="Disordered" evidence="1">
    <location>
        <begin position="131"/>
        <end position="178"/>
    </location>
</feature>
<organism evidence="3 4">
    <name type="scientific">Aquimarina brevivitae</name>
    <dbReference type="NCBI Taxonomy" id="323412"/>
    <lineage>
        <taxon>Bacteria</taxon>
        <taxon>Pseudomonadati</taxon>
        <taxon>Bacteroidota</taxon>
        <taxon>Flavobacteriia</taxon>
        <taxon>Flavobacteriales</taxon>
        <taxon>Flavobacteriaceae</taxon>
        <taxon>Aquimarina</taxon>
    </lineage>
</organism>
<evidence type="ECO:0000313" key="3">
    <source>
        <dbReference type="EMBL" id="RZS99642.1"/>
    </source>
</evidence>
<dbReference type="EMBL" id="SGXE01000001">
    <property type="protein sequence ID" value="RZS99642.1"/>
    <property type="molecule type" value="Genomic_DNA"/>
</dbReference>
<dbReference type="Pfam" id="PF14129">
    <property type="entry name" value="DUF4296"/>
    <property type="match status" value="1"/>
</dbReference>
<name>A0A4Q7PKZ7_9FLAO</name>
<dbReference type="Proteomes" id="UP000292262">
    <property type="component" value="Unassembled WGS sequence"/>
</dbReference>
<reference evidence="3 4" key="1">
    <citation type="submission" date="2019-02" db="EMBL/GenBank/DDBJ databases">
        <title>Genomic Encyclopedia of Type Strains, Phase IV (KMG-IV): sequencing the most valuable type-strain genomes for metagenomic binning, comparative biology and taxonomic classification.</title>
        <authorList>
            <person name="Goeker M."/>
        </authorList>
    </citation>
    <scope>NUCLEOTIDE SEQUENCE [LARGE SCALE GENOMIC DNA]</scope>
    <source>
        <strain evidence="3 4">DSM 17196</strain>
    </source>
</reference>
<protein>
    <submittedName>
        <fullName evidence="3">Uncharacterized protein DUF4296</fullName>
    </submittedName>
</protein>
<dbReference type="PROSITE" id="PS51257">
    <property type="entry name" value="PROKAR_LIPOPROTEIN"/>
    <property type="match status" value="1"/>
</dbReference>
<proteinExistence type="predicted"/>
<sequence length="178" mass="20550">MKKLLIILVSFVVILACQNVKKAPKPDRVIEEELMVKILTDIAVVKAAKGSHRRLMEEHHINPEAYILNKYDIDSVVFAQNNAWYANQLKEYERIFARVRDRLSASKEEYKLLSQKEDSIQAIKDSIAQAKTNKASDGPKFSIDELSKQSEEELSIEDEETARKKRFSKNTQLKNKKQ</sequence>